<dbReference type="EMBL" id="GBRH01277618">
    <property type="protein sequence ID" value="JAD20277.1"/>
    <property type="molecule type" value="Transcribed_RNA"/>
</dbReference>
<reference evidence="1" key="1">
    <citation type="submission" date="2014-09" db="EMBL/GenBank/DDBJ databases">
        <authorList>
            <person name="Magalhaes I.L.F."/>
            <person name="Oliveira U."/>
            <person name="Santos F.R."/>
            <person name="Vidigal T.H.D.A."/>
            <person name="Brescovit A.D."/>
            <person name="Santos A.J."/>
        </authorList>
    </citation>
    <scope>NUCLEOTIDE SEQUENCE</scope>
    <source>
        <tissue evidence="1">Shoot tissue taken approximately 20 cm above the soil surface</tissue>
    </source>
</reference>
<sequence length="11" mass="1285">MSVYEKQNLSS</sequence>
<accession>A0A0A8YA88</accession>
<protein>
    <submittedName>
        <fullName evidence="1">Uncharacterized protein</fullName>
    </submittedName>
</protein>
<name>A0A0A8YA88_ARUDO</name>
<evidence type="ECO:0000313" key="1">
    <source>
        <dbReference type="EMBL" id="JAD20277.1"/>
    </source>
</evidence>
<organism evidence="1">
    <name type="scientific">Arundo donax</name>
    <name type="common">Giant reed</name>
    <name type="synonym">Donax arundinaceus</name>
    <dbReference type="NCBI Taxonomy" id="35708"/>
    <lineage>
        <taxon>Eukaryota</taxon>
        <taxon>Viridiplantae</taxon>
        <taxon>Streptophyta</taxon>
        <taxon>Embryophyta</taxon>
        <taxon>Tracheophyta</taxon>
        <taxon>Spermatophyta</taxon>
        <taxon>Magnoliopsida</taxon>
        <taxon>Liliopsida</taxon>
        <taxon>Poales</taxon>
        <taxon>Poaceae</taxon>
        <taxon>PACMAD clade</taxon>
        <taxon>Arundinoideae</taxon>
        <taxon>Arundineae</taxon>
        <taxon>Arundo</taxon>
    </lineage>
</organism>
<proteinExistence type="predicted"/>
<reference evidence="1" key="2">
    <citation type="journal article" date="2015" name="Data Brief">
        <title>Shoot transcriptome of the giant reed, Arundo donax.</title>
        <authorList>
            <person name="Barrero R.A."/>
            <person name="Guerrero F.D."/>
            <person name="Moolhuijzen P."/>
            <person name="Goolsby J.A."/>
            <person name="Tidwell J."/>
            <person name="Bellgard S.E."/>
            <person name="Bellgard M.I."/>
        </authorList>
    </citation>
    <scope>NUCLEOTIDE SEQUENCE</scope>
    <source>
        <tissue evidence="1">Shoot tissue taken approximately 20 cm above the soil surface</tissue>
    </source>
</reference>